<dbReference type="EMBL" id="JANLCJ010000600">
    <property type="protein sequence ID" value="MCS5737324.1"/>
    <property type="molecule type" value="Genomic_DNA"/>
</dbReference>
<comment type="caution">
    <text evidence="2">The sequence shown here is derived from an EMBL/GenBank/DDBJ whole genome shotgun (WGS) entry which is preliminary data.</text>
</comment>
<name>A0ABT2HBK8_9MICO</name>
<dbReference type="RefSeq" id="WP_259543684.1">
    <property type="nucleotide sequence ID" value="NZ_JANLCJ010000600.1"/>
</dbReference>
<evidence type="ECO:0000313" key="2">
    <source>
        <dbReference type="EMBL" id="MCS5737324.1"/>
    </source>
</evidence>
<evidence type="ECO:0000256" key="1">
    <source>
        <dbReference type="SAM" id="MobiDB-lite"/>
    </source>
</evidence>
<sequence length="136" mass="14854">MQEGARNHGVEDPTLLPMNGNERFHEFDNHSYHVQEESAVNPDGTRNPLSGQAHDAFNANGQRMDGASPHNPHTRWQSQELDAMTAPRANPNSSNAMMAANAWGTGMLRGMEDIGLAANKLTHKVLGELLPQLMSS</sequence>
<feature type="non-terminal residue" evidence="2">
    <location>
        <position position="136"/>
    </location>
</feature>
<dbReference type="Proteomes" id="UP001165586">
    <property type="component" value="Unassembled WGS sequence"/>
</dbReference>
<organism evidence="2 3">
    <name type="scientific">Herbiconiux daphne</name>
    <dbReference type="NCBI Taxonomy" id="2970914"/>
    <lineage>
        <taxon>Bacteria</taxon>
        <taxon>Bacillati</taxon>
        <taxon>Actinomycetota</taxon>
        <taxon>Actinomycetes</taxon>
        <taxon>Micrococcales</taxon>
        <taxon>Microbacteriaceae</taxon>
        <taxon>Herbiconiux</taxon>
    </lineage>
</organism>
<reference evidence="2" key="1">
    <citation type="submission" date="2022-08" db="EMBL/GenBank/DDBJ databases">
        <authorList>
            <person name="Deng Y."/>
            <person name="Han X.-F."/>
            <person name="Zhang Y.-Q."/>
        </authorList>
    </citation>
    <scope>NUCLEOTIDE SEQUENCE</scope>
    <source>
        <strain evidence="2">CPCC 203386</strain>
    </source>
</reference>
<proteinExistence type="predicted"/>
<accession>A0ABT2HBK8</accession>
<evidence type="ECO:0000313" key="3">
    <source>
        <dbReference type="Proteomes" id="UP001165586"/>
    </source>
</evidence>
<keyword evidence="3" id="KW-1185">Reference proteome</keyword>
<gene>
    <name evidence="2" type="ORF">N1032_26695</name>
</gene>
<protein>
    <submittedName>
        <fullName evidence="2">Uncharacterized protein</fullName>
    </submittedName>
</protein>
<feature type="region of interest" description="Disordered" evidence="1">
    <location>
        <begin position="35"/>
        <end position="76"/>
    </location>
</feature>